<feature type="non-terminal residue" evidence="2">
    <location>
        <position position="76"/>
    </location>
</feature>
<keyword evidence="1" id="KW-0812">Transmembrane</keyword>
<sequence>TLIHLPYSDLSILEVAAQILNVDTYQDTANTFVFPLISSNFLAIYAEVGNFVNLLKLVLSKIIRKNLINELIATLE</sequence>
<organism evidence="2 3">
    <name type="scientific">Funneliformis caledonium</name>
    <dbReference type="NCBI Taxonomy" id="1117310"/>
    <lineage>
        <taxon>Eukaryota</taxon>
        <taxon>Fungi</taxon>
        <taxon>Fungi incertae sedis</taxon>
        <taxon>Mucoromycota</taxon>
        <taxon>Glomeromycotina</taxon>
        <taxon>Glomeromycetes</taxon>
        <taxon>Glomerales</taxon>
        <taxon>Glomeraceae</taxon>
        <taxon>Funneliformis</taxon>
    </lineage>
</organism>
<keyword evidence="3" id="KW-1185">Reference proteome</keyword>
<keyword evidence="1" id="KW-1133">Transmembrane helix</keyword>
<feature type="transmembrane region" description="Helical" evidence="1">
    <location>
        <begin position="32"/>
        <end position="55"/>
    </location>
</feature>
<protein>
    <submittedName>
        <fullName evidence="2">4348_t:CDS:1</fullName>
    </submittedName>
</protein>
<evidence type="ECO:0000256" key="1">
    <source>
        <dbReference type="SAM" id="Phobius"/>
    </source>
</evidence>
<accession>A0A9N9JDQ1</accession>
<dbReference type="AlphaFoldDB" id="A0A9N9JDQ1"/>
<comment type="caution">
    <text evidence="2">The sequence shown here is derived from an EMBL/GenBank/DDBJ whole genome shotgun (WGS) entry which is preliminary data.</text>
</comment>
<name>A0A9N9JDQ1_9GLOM</name>
<proteinExistence type="predicted"/>
<dbReference type="EMBL" id="CAJVPQ010030415">
    <property type="protein sequence ID" value="CAG8776761.1"/>
    <property type="molecule type" value="Genomic_DNA"/>
</dbReference>
<feature type="non-terminal residue" evidence="2">
    <location>
        <position position="1"/>
    </location>
</feature>
<keyword evidence="1" id="KW-0472">Membrane</keyword>
<gene>
    <name evidence="2" type="ORF">FCALED_LOCUS17873</name>
</gene>
<dbReference type="Proteomes" id="UP000789570">
    <property type="component" value="Unassembled WGS sequence"/>
</dbReference>
<reference evidence="2" key="1">
    <citation type="submission" date="2021-06" db="EMBL/GenBank/DDBJ databases">
        <authorList>
            <person name="Kallberg Y."/>
            <person name="Tangrot J."/>
            <person name="Rosling A."/>
        </authorList>
    </citation>
    <scope>NUCLEOTIDE SEQUENCE</scope>
    <source>
        <strain evidence="2">UK204</strain>
    </source>
</reference>
<evidence type="ECO:0000313" key="3">
    <source>
        <dbReference type="Proteomes" id="UP000789570"/>
    </source>
</evidence>
<evidence type="ECO:0000313" key="2">
    <source>
        <dbReference type="EMBL" id="CAG8776761.1"/>
    </source>
</evidence>